<evidence type="ECO:0000313" key="4">
    <source>
        <dbReference type="Proteomes" id="UP000002710"/>
    </source>
</evidence>
<organism evidence="3 4">
    <name type="scientific">Oleidesulfovibrio alaskensis (strain ATCC BAA-1058 / DSM 17464 / G20)</name>
    <name type="common">Desulfovibrio alaskensis</name>
    <dbReference type="NCBI Taxonomy" id="207559"/>
    <lineage>
        <taxon>Bacteria</taxon>
        <taxon>Pseudomonadati</taxon>
        <taxon>Thermodesulfobacteriota</taxon>
        <taxon>Desulfovibrionia</taxon>
        <taxon>Desulfovibrionales</taxon>
        <taxon>Desulfovibrionaceae</taxon>
        <taxon>Oleidesulfovibrio</taxon>
    </lineage>
</organism>
<dbReference type="Proteomes" id="UP000002710">
    <property type="component" value="Chromosome"/>
</dbReference>
<keyword evidence="2" id="KW-1133">Transmembrane helix</keyword>
<dbReference type="InterPro" id="IPR003425">
    <property type="entry name" value="CCB3/YggT"/>
</dbReference>
<dbReference type="Pfam" id="PF02325">
    <property type="entry name" value="CCB3_YggT"/>
    <property type="match status" value="1"/>
</dbReference>
<evidence type="ECO:0000313" key="3">
    <source>
        <dbReference type="EMBL" id="ABB38969.1"/>
    </source>
</evidence>
<proteinExistence type="inferred from homology"/>
<dbReference type="PANTHER" id="PTHR33219">
    <property type="entry name" value="YLMG HOMOLOG PROTEIN 2, CHLOROPLASTIC"/>
    <property type="match status" value="1"/>
</dbReference>
<gene>
    <name evidence="3" type="ordered locus">Dde_2172</name>
</gene>
<dbReference type="HOGENOM" id="CLU_136788_1_0_7"/>
<dbReference type="RefSeq" id="WP_011368066.1">
    <property type="nucleotide sequence ID" value="NC_007519.1"/>
</dbReference>
<dbReference type="GO" id="GO:0016020">
    <property type="term" value="C:membrane"/>
    <property type="evidence" value="ECO:0007669"/>
    <property type="project" value="InterPro"/>
</dbReference>
<accession>Q30ZC7</accession>
<evidence type="ECO:0000256" key="1">
    <source>
        <dbReference type="ARBA" id="ARBA00010894"/>
    </source>
</evidence>
<dbReference type="PANTHER" id="PTHR33219:SF14">
    <property type="entry name" value="PROTEIN COFACTOR ASSEMBLY OF COMPLEX C SUBUNIT B CCB3, CHLOROPLASTIC-RELATED"/>
    <property type="match status" value="1"/>
</dbReference>
<name>Q30ZC7_OLEA2</name>
<evidence type="ECO:0000256" key="2">
    <source>
        <dbReference type="SAM" id="Phobius"/>
    </source>
</evidence>
<protein>
    <recommendedName>
        <fullName evidence="5">YggT family protein</fullName>
    </recommendedName>
</protein>
<evidence type="ECO:0008006" key="5">
    <source>
        <dbReference type="Google" id="ProtNLM"/>
    </source>
</evidence>
<dbReference type="AlphaFoldDB" id="Q30ZC7"/>
<dbReference type="STRING" id="207559.Dde_2172"/>
<dbReference type="EMBL" id="CP000112">
    <property type="protein sequence ID" value="ABB38969.1"/>
    <property type="molecule type" value="Genomic_DNA"/>
</dbReference>
<feature type="transmembrane region" description="Helical" evidence="2">
    <location>
        <begin position="65"/>
        <end position="85"/>
    </location>
</feature>
<keyword evidence="2" id="KW-0472">Membrane</keyword>
<dbReference type="KEGG" id="dde:Dde_2172"/>
<sequence>MDVLAVNFISTVATILNSVLGLYFWVVIAAAVLSWVNPDPYNPIVRIIHSLTEPVLYRIRKWLPFVYFSGIDLSPVVLLLAIEFIRGFVIRSLAMFAAGM</sequence>
<reference evidence="3 4" key="1">
    <citation type="journal article" date="2011" name="J. Bacteriol.">
        <title>Complete genome sequence and updated annotation of Desulfovibrio alaskensis G20.</title>
        <authorList>
            <person name="Hauser L.J."/>
            <person name="Land M.L."/>
            <person name="Brown S.D."/>
            <person name="Larimer F."/>
            <person name="Keller K.L."/>
            <person name="Rapp-Giles B.J."/>
            <person name="Price M.N."/>
            <person name="Lin M."/>
            <person name="Bruce D.C."/>
            <person name="Detter J.C."/>
            <person name="Tapia R."/>
            <person name="Han C.S."/>
            <person name="Goodwin L.A."/>
            <person name="Cheng J.F."/>
            <person name="Pitluck S."/>
            <person name="Copeland A."/>
            <person name="Lucas S."/>
            <person name="Nolan M."/>
            <person name="Lapidus A.L."/>
            <person name="Palumbo A.V."/>
            <person name="Wall J.D."/>
        </authorList>
    </citation>
    <scope>NUCLEOTIDE SEQUENCE [LARGE SCALE GENOMIC DNA]</scope>
    <source>
        <strain evidence="4">ATCC BAA 1058 / DSM 17464 / G20</strain>
    </source>
</reference>
<comment type="similarity">
    <text evidence="1">Belongs to the YggT family.</text>
</comment>
<dbReference type="eggNOG" id="COG0762">
    <property type="taxonomic scope" value="Bacteria"/>
</dbReference>
<keyword evidence="4" id="KW-1185">Reference proteome</keyword>
<keyword evidence="2" id="KW-0812">Transmembrane</keyword>
<feature type="transmembrane region" description="Helical" evidence="2">
    <location>
        <begin position="12"/>
        <end position="36"/>
    </location>
</feature>